<proteinExistence type="inferred from homology"/>
<dbReference type="GO" id="GO:0000712">
    <property type="term" value="P:resolution of meiotic recombination intermediates"/>
    <property type="evidence" value="ECO:0007669"/>
    <property type="project" value="TreeGrafter"/>
</dbReference>
<dbReference type="SUPFAM" id="SSF50249">
    <property type="entry name" value="Nucleic acid-binding proteins"/>
    <property type="match status" value="2"/>
</dbReference>
<feature type="domain" description="MEIOB-like N-terminal" evidence="4">
    <location>
        <begin position="5"/>
        <end position="135"/>
    </location>
</feature>
<dbReference type="EMBL" id="CAKKLH010000292">
    <property type="protein sequence ID" value="CAH0109232.1"/>
    <property type="molecule type" value="Genomic_DNA"/>
</dbReference>
<organism evidence="5 6">
    <name type="scientific">Daphnia galeata</name>
    <dbReference type="NCBI Taxonomy" id="27404"/>
    <lineage>
        <taxon>Eukaryota</taxon>
        <taxon>Metazoa</taxon>
        <taxon>Ecdysozoa</taxon>
        <taxon>Arthropoda</taxon>
        <taxon>Crustacea</taxon>
        <taxon>Branchiopoda</taxon>
        <taxon>Diplostraca</taxon>
        <taxon>Cladocera</taxon>
        <taxon>Anomopoda</taxon>
        <taxon>Daphniidae</taxon>
        <taxon>Daphnia</taxon>
    </lineage>
</organism>
<accession>A0A8J2RVC2</accession>
<evidence type="ECO:0000259" key="4">
    <source>
        <dbReference type="Pfam" id="PF24903"/>
    </source>
</evidence>
<comment type="similarity">
    <text evidence="3">Belongs to the MEIOB family.</text>
</comment>
<gene>
    <name evidence="5" type="ORF">DGAL_LOCUS12704</name>
</gene>
<keyword evidence="6" id="KW-1185">Reference proteome</keyword>
<evidence type="ECO:0000256" key="3">
    <source>
        <dbReference type="ARBA" id="ARBA00038329"/>
    </source>
</evidence>
<keyword evidence="2" id="KW-0469">Meiosis</keyword>
<dbReference type="InterPro" id="IPR012340">
    <property type="entry name" value="NA-bd_OB-fold"/>
</dbReference>
<reference evidence="5" key="1">
    <citation type="submission" date="2021-11" db="EMBL/GenBank/DDBJ databases">
        <authorList>
            <person name="Schell T."/>
        </authorList>
    </citation>
    <scope>NUCLEOTIDE SEQUENCE</scope>
    <source>
        <strain evidence="5">M5</strain>
    </source>
</reference>
<dbReference type="PANTHER" id="PTHR21166:SF2">
    <property type="entry name" value="CELL DIVISION CONTROL PROTEIN 24 OB DOMAIN-CONTAINING PROTEIN-RELATED"/>
    <property type="match status" value="1"/>
</dbReference>
<evidence type="ECO:0000256" key="2">
    <source>
        <dbReference type="ARBA" id="ARBA00023254"/>
    </source>
</evidence>
<dbReference type="GO" id="GO:0008310">
    <property type="term" value="F:single-stranded DNA 3'-5' DNA exonuclease activity"/>
    <property type="evidence" value="ECO:0007669"/>
    <property type="project" value="TreeGrafter"/>
</dbReference>
<dbReference type="Pfam" id="PF24903">
    <property type="entry name" value="OB_MEIOB_N"/>
    <property type="match status" value="1"/>
</dbReference>
<evidence type="ECO:0000313" key="6">
    <source>
        <dbReference type="Proteomes" id="UP000789390"/>
    </source>
</evidence>
<dbReference type="PANTHER" id="PTHR21166">
    <property type="entry name" value="CELL DIVISION CONTROL PROTEIN 24 OB DOMAIN-CONTAINING PROTEIN-RELATED"/>
    <property type="match status" value="1"/>
</dbReference>
<comment type="caution">
    <text evidence="5">The sequence shown here is derived from an EMBL/GenBank/DDBJ whole genome shotgun (WGS) entry which is preliminary data.</text>
</comment>
<sequence>MEEHIPISALIPELTPSRISVIGVVVFAERPKATQTKYATTVATKRYVFNFTINDDNQDSINVSCWGTVDYVTPLSDLCFIGAHVKISNPRVTVIEMKNLGFLPEVTSQHQLHLDVQYSSSITTYNDDFDYSLASALENSFHTPPTLKDPSKKVSVRDLMLDSRRCEGDYVILTAVVAEVGPILDFKFNDRKARRQEVKFVDQSDKAMFITLVLWDSVFQVFTTEWKPFLTIIQMTNAKVQVDKNTNRKFLSTTSRTILTIDPNTEEGNQLTSYANELNPDELMNIFLQQTQPEQFFRNKAIKQANIAALGDFISRISPGGREQAVLHHAMIMTFSLERAISVKCGHCGRRSGYFNLDFKSAPMCVNETCRNKESNDQFYFDFNISIGDKTGSMKWLRITGDIAVQILGQVTPEQFLSMSEDDKMELVNRFWFEFYEIGIQIEHRATGTKSLNVIHLEPVTFPKP</sequence>
<protein>
    <recommendedName>
        <fullName evidence="4">MEIOB-like N-terminal domain-containing protein</fullName>
    </recommendedName>
</protein>
<dbReference type="Proteomes" id="UP000789390">
    <property type="component" value="Unassembled WGS sequence"/>
</dbReference>
<dbReference type="OrthoDB" id="9937820at2759"/>
<dbReference type="GO" id="GO:0003697">
    <property type="term" value="F:single-stranded DNA binding"/>
    <property type="evidence" value="ECO:0007669"/>
    <property type="project" value="TreeGrafter"/>
</dbReference>
<dbReference type="Gene3D" id="2.40.50.140">
    <property type="entry name" value="Nucleic acid-binding proteins"/>
    <property type="match status" value="2"/>
</dbReference>
<keyword evidence="1" id="KW-0238">DNA-binding</keyword>
<evidence type="ECO:0000256" key="1">
    <source>
        <dbReference type="ARBA" id="ARBA00023125"/>
    </source>
</evidence>
<dbReference type="InterPro" id="IPR052469">
    <property type="entry name" value="MEIOB"/>
</dbReference>
<evidence type="ECO:0000313" key="5">
    <source>
        <dbReference type="EMBL" id="CAH0109232.1"/>
    </source>
</evidence>
<name>A0A8J2RVC2_9CRUS</name>
<dbReference type="AlphaFoldDB" id="A0A8J2RVC2"/>
<dbReference type="InterPro" id="IPR056880">
    <property type="entry name" value="OB_MEIOB_N"/>
</dbReference>